<feature type="region of interest" description="Disordered" evidence="1">
    <location>
        <begin position="37"/>
        <end position="62"/>
    </location>
</feature>
<evidence type="ECO:0000313" key="2">
    <source>
        <dbReference type="EMBL" id="MFD1366200.1"/>
    </source>
</evidence>
<feature type="compositionally biased region" description="Polar residues" evidence="1">
    <location>
        <begin position="53"/>
        <end position="62"/>
    </location>
</feature>
<comment type="caution">
    <text evidence="2">The sequence shown here is derived from an EMBL/GenBank/DDBJ whole genome shotgun (WGS) entry which is preliminary data.</text>
</comment>
<accession>A0ABW4A7B6</accession>
<organism evidence="2 3">
    <name type="scientific">Actinoplanes sichuanensis</name>
    <dbReference type="NCBI Taxonomy" id="512349"/>
    <lineage>
        <taxon>Bacteria</taxon>
        <taxon>Bacillati</taxon>
        <taxon>Actinomycetota</taxon>
        <taxon>Actinomycetes</taxon>
        <taxon>Micromonosporales</taxon>
        <taxon>Micromonosporaceae</taxon>
        <taxon>Actinoplanes</taxon>
    </lineage>
</organism>
<name>A0ABW4A7B6_9ACTN</name>
<protein>
    <submittedName>
        <fullName evidence="2">Uncharacterized protein</fullName>
    </submittedName>
</protein>
<keyword evidence="3" id="KW-1185">Reference proteome</keyword>
<evidence type="ECO:0000256" key="1">
    <source>
        <dbReference type="SAM" id="MobiDB-lite"/>
    </source>
</evidence>
<dbReference type="RefSeq" id="WP_317786518.1">
    <property type="nucleotide sequence ID" value="NZ_AP028461.1"/>
</dbReference>
<proteinExistence type="predicted"/>
<gene>
    <name evidence="2" type="ORF">ACFQ5G_12670</name>
</gene>
<sequence length="62" mass="6698">MSQLVVTTDIPLGDPGRGVFAFRVGDKVDETDVKQNGWEDYVSGPNTKAARQAVSTATSERE</sequence>
<dbReference type="EMBL" id="JBHTMK010000016">
    <property type="protein sequence ID" value="MFD1366200.1"/>
    <property type="molecule type" value="Genomic_DNA"/>
</dbReference>
<evidence type="ECO:0000313" key="3">
    <source>
        <dbReference type="Proteomes" id="UP001597183"/>
    </source>
</evidence>
<reference evidence="3" key="1">
    <citation type="journal article" date="2019" name="Int. J. Syst. Evol. Microbiol.">
        <title>The Global Catalogue of Microorganisms (GCM) 10K type strain sequencing project: providing services to taxonomists for standard genome sequencing and annotation.</title>
        <authorList>
            <consortium name="The Broad Institute Genomics Platform"/>
            <consortium name="The Broad Institute Genome Sequencing Center for Infectious Disease"/>
            <person name="Wu L."/>
            <person name="Ma J."/>
        </authorList>
    </citation>
    <scope>NUCLEOTIDE SEQUENCE [LARGE SCALE GENOMIC DNA]</scope>
    <source>
        <strain evidence="3">CCM 7526</strain>
    </source>
</reference>
<dbReference type="Proteomes" id="UP001597183">
    <property type="component" value="Unassembled WGS sequence"/>
</dbReference>